<dbReference type="EMBL" id="JABEBT010000115">
    <property type="protein sequence ID" value="KAF7631208.1"/>
    <property type="molecule type" value="Genomic_DNA"/>
</dbReference>
<evidence type="ECO:0000256" key="4">
    <source>
        <dbReference type="ARBA" id="ARBA00023136"/>
    </source>
</evidence>
<dbReference type="Pfam" id="PF10320">
    <property type="entry name" value="7TM_GPCR_Srsx"/>
    <property type="match status" value="1"/>
</dbReference>
<name>A0A8S9ZFD2_9BILA</name>
<feature type="transmembrane region" description="Helical" evidence="5">
    <location>
        <begin position="141"/>
        <end position="162"/>
    </location>
</feature>
<feature type="transmembrane region" description="Helical" evidence="5">
    <location>
        <begin position="30"/>
        <end position="51"/>
    </location>
</feature>
<comment type="caution">
    <text evidence="7">The sequence shown here is derived from an EMBL/GenBank/DDBJ whole genome shotgun (WGS) entry which is preliminary data.</text>
</comment>
<keyword evidence="2 5" id="KW-0812">Transmembrane</keyword>
<evidence type="ECO:0000256" key="1">
    <source>
        <dbReference type="ARBA" id="ARBA00004370"/>
    </source>
</evidence>
<reference evidence="7" key="1">
    <citation type="journal article" date="2020" name="Ecol. Evol.">
        <title>Genome structure and content of the rice root-knot nematode (Meloidogyne graminicola).</title>
        <authorList>
            <person name="Phan N.T."/>
            <person name="Danchin E.G.J."/>
            <person name="Klopp C."/>
            <person name="Perfus-Barbeoch L."/>
            <person name="Kozlowski D.K."/>
            <person name="Koutsovoulos G.D."/>
            <person name="Lopez-Roques C."/>
            <person name="Bouchez O."/>
            <person name="Zahm M."/>
            <person name="Besnard G."/>
            <person name="Bellafiore S."/>
        </authorList>
    </citation>
    <scope>NUCLEOTIDE SEQUENCE</scope>
    <source>
        <strain evidence="7">VN-18</strain>
    </source>
</reference>
<dbReference type="AlphaFoldDB" id="A0A8S9ZFD2"/>
<feature type="transmembrane region" description="Helical" evidence="5">
    <location>
        <begin position="229"/>
        <end position="254"/>
    </location>
</feature>
<dbReference type="InterPro" id="IPR047130">
    <property type="entry name" value="7TM_GPCR_Srsx_nematod"/>
</dbReference>
<feature type="transmembrane region" description="Helical" evidence="5">
    <location>
        <begin position="99"/>
        <end position="120"/>
    </location>
</feature>
<dbReference type="Gene3D" id="1.20.1070.10">
    <property type="entry name" value="Rhodopsin 7-helix transmembrane proteins"/>
    <property type="match status" value="1"/>
</dbReference>
<evidence type="ECO:0000313" key="7">
    <source>
        <dbReference type="EMBL" id="KAF7631208.1"/>
    </source>
</evidence>
<evidence type="ECO:0000256" key="2">
    <source>
        <dbReference type="ARBA" id="ARBA00022692"/>
    </source>
</evidence>
<dbReference type="InterPro" id="IPR019424">
    <property type="entry name" value="7TM_GPCR_Srsx"/>
</dbReference>
<dbReference type="SMART" id="SM01381">
    <property type="entry name" value="7TM_GPCR_Srsx"/>
    <property type="match status" value="1"/>
</dbReference>
<keyword evidence="8" id="KW-1185">Reference proteome</keyword>
<dbReference type="PROSITE" id="PS50262">
    <property type="entry name" value="G_PROTEIN_RECEP_F1_2"/>
    <property type="match status" value="1"/>
</dbReference>
<dbReference type="SUPFAM" id="SSF81321">
    <property type="entry name" value="Family A G protein-coupled receptor-like"/>
    <property type="match status" value="1"/>
</dbReference>
<dbReference type="GO" id="GO:0004930">
    <property type="term" value="F:G protein-coupled receptor activity"/>
    <property type="evidence" value="ECO:0007669"/>
    <property type="project" value="InterPro"/>
</dbReference>
<comment type="subcellular location">
    <subcellularLocation>
        <location evidence="1">Membrane</location>
    </subcellularLocation>
</comment>
<evidence type="ECO:0000259" key="6">
    <source>
        <dbReference type="PROSITE" id="PS50262"/>
    </source>
</evidence>
<feature type="transmembrane region" description="Helical" evidence="5">
    <location>
        <begin position="266"/>
        <end position="290"/>
    </location>
</feature>
<proteinExistence type="predicted"/>
<organism evidence="7 8">
    <name type="scientific">Meloidogyne graminicola</name>
    <dbReference type="NCBI Taxonomy" id="189291"/>
    <lineage>
        <taxon>Eukaryota</taxon>
        <taxon>Metazoa</taxon>
        <taxon>Ecdysozoa</taxon>
        <taxon>Nematoda</taxon>
        <taxon>Chromadorea</taxon>
        <taxon>Rhabditida</taxon>
        <taxon>Tylenchina</taxon>
        <taxon>Tylenchomorpha</taxon>
        <taxon>Tylenchoidea</taxon>
        <taxon>Meloidogynidae</taxon>
        <taxon>Meloidogyninae</taxon>
        <taxon>Meloidogyne</taxon>
    </lineage>
</organism>
<dbReference type="Proteomes" id="UP000605970">
    <property type="component" value="Unassembled WGS sequence"/>
</dbReference>
<feature type="transmembrane region" description="Helical" evidence="5">
    <location>
        <begin position="63"/>
        <end position="87"/>
    </location>
</feature>
<protein>
    <recommendedName>
        <fullName evidence="6">G-protein coupled receptors family 1 profile domain-containing protein</fullName>
    </recommendedName>
</protein>
<keyword evidence="3 5" id="KW-1133">Transmembrane helix</keyword>
<gene>
    <name evidence="7" type="ORF">Mgra_00008583</name>
</gene>
<evidence type="ECO:0000256" key="3">
    <source>
        <dbReference type="ARBA" id="ARBA00022989"/>
    </source>
</evidence>
<dbReference type="OrthoDB" id="5820127at2759"/>
<dbReference type="InterPro" id="IPR000276">
    <property type="entry name" value="GPCR_Rhodpsn"/>
</dbReference>
<sequence length="336" mass="38470">MSCGPSLDSTYLSNKNAGVKLDLIIPALEFSFISLLGIPLNLSVCYITFLYRKQYSALGSKTAILICINSLFDIFSQTSHFLFLYVTGTGINFIPFKNAIIFHTHVVIGFCSAFFMMYSLSFDRLLAVAFPIYYSNLKHRTYIFVHLLIILIYNCFIIYRIIQVVIQFPEWPVNGSVGDTLGMLTMFSSIWTYFFLSYIFAPAVISYIIIGIIIKFIKISSINDKKNKLWRSLFIIVFLNIGCYLLNFSIIIFVLTPIKCTDPIHFYNLIIFPGLFINLSGMATAPILFINSTDYNKAYKKEFNKIKYSVKKCLGMKQNNIIIVKPCSNTVIKWIN</sequence>
<feature type="transmembrane region" description="Helical" evidence="5">
    <location>
        <begin position="190"/>
        <end position="217"/>
    </location>
</feature>
<keyword evidence="4 5" id="KW-0472">Membrane</keyword>
<dbReference type="GO" id="GO:0016020">
    <property type="term" value="C:membrane"/>
    <property type="evidence" value="ECO:0007669"/>
    <property type="project" value="UniProtKB-SubCell"/>
</dbReference>
<dbReference type="InterPro" id="IPR017452">
    <property type="entry name" value="GPCR_Rhodpsn_7TM"/>
</dbReference>
<accession>A0A8S9ZFD2</accession>
<dbReference type="PANTHER" id="PTHR23360">
    <property type="entry name" value="G-PROTEIN COUPLED RECEPTORS FAMILY 1 PROFILE DOMAIN-CONTAINING PROTEIN-RELATED"/>
    <property type="match status" value="1"/>
</dbReference>
<evidence type="ECO:0000313" key="8">
    <source>
        <dbReference type="Proteomes" id="UP000605970"/>
    </source>
</evidence>
<evidence type="ECO:0000256" key="5">
    <source>
        <dbReference type="SAM" id="Phobius"/>
    </source>
</evidence>
<feature type="domain" description="G-protein coupled receptors family 1 profile" evidence="6">
    <location>
        <begin position="40"/>
        <end position="289"/>
    </location>
</feature>